<reference evidence="1 2" key="1">
    <citation type="submission" date="2021-06" db="EMBL/GenBank/DDBJ databases">
        <title>Caerostris extrusa draft genome.</title>
        <authorList>
            <person name="Kono N."/>
            <person name="Arakawa K."/>
        </authorList>
    </citation>
    <scope>NUCLEOTIDE SEQUENCE [LARGE SCALE GENOMIC DNA]</scope>
</reference>
<comment type="caution">
    <text evidence="1">The sequence shown here is derived from an EMBL/GenBank/DDBJ whole genome shotgun (WGS) entry which is preliminary data.</text>
</comment>
<sequence>MGWLNFDEAISPMETEDRNSNKIVPVMNLSNFVLFGQLSNSRDAVLIERGLSAQNPVIKTNNHTKLNNSQISQWSHPSGPMNQSFVMPVLAI</sequence>
<proteinExistence type="predicted"/>
<name>A0AAV4M5S0_CAEEX</name>
<protein>
    <submittedName>
        <fullName evidence="1">Uncharacterized protein</fullName>
    </submittedName>
</protein>
<keyword evidence="2" id="KW-1185">Reference proteome</keyword>
<evidence type="ECO:0000313" key="2">
    <source>
        <dbReference type="Proteomes" id="UP001054945"/>
    </source>
</evidence>
<gene>
    <name evidence="1" type="ORF">CEXT_147481</name>
</gene>
<accession>A0AAV4M5S0</accession>
<evidence type="ECO:0000313" key="1">
    <source>
        <dbReference type="EMBL" id="GIX67807.1"/>
    </source>
</evidence>
<dbReference type="AlphaFoldDB" id="A0AAV4M5S0"/>
<dbReference type="EMBL" id="BPLR01001904">
    <property type="protein sequence ID" value="GIX67807.1"/>
    <property type="molecule type" value="Genomic_DNA"/>
</dbReference>
<organism evidence="1 2">
    <name type="scientific">Caerostris extrusa</name>
    <name type="common">Bark spider</name>
    <name type="synonym">Caerostris bankana</name>
    <dbReference type="NCBI Taxonomy" id="172846"/>
    <lineage>
        <taxon>Eukaryota</taxon>
        <taxon>Metazoa</taxon>
        <taxon>Ecdysozoa</taxon>
        <taxon>Arthropoda</taxon>
        <taxon>Chelicerata</taxon>
        <taxon>Arachnida</taxon>
        <taxon>Araneae</taxon>
        <taxon>Araneomorphae</taxon>
        <taxon>Entelegynae</taxon>
        <taxon>Araneoidea</taxon>
        <taxon>Araneidae</taxon>
        <taxon>Caerostris</taxon>
    </lineage>
</organism>
<dbReference type="Proteomes" id="UP001054945">
    <property type="component" value="Unassembled WGS sequence"/>
</dbReference>